<dbReference type="Pfam" id="PF20287">
    <property type="entry name" value="SH3DP"/>
    <property type="match status" value="1"/>
</dbReference>
<keyword evidence="3" id="KW-1185">Reference proteome</keyword>
<dbReference type="KEGG" id="vg:77943948"/>
<evidence type="ECO:0000313" key="3">
    <source>
        <dbReference type="Proteomes" id="UP000827517"/>
    </source>
</evidence>
<dbReference type="GeneID" id="77943948"/>
<sequence length="140" mass="16018">MTDIALIKKDDIINFDMIAPGIYGDQYKAALVSGIVDYNTARLIDPSIDVKHANFYPFFKDKVDNVNSPSIYNYFILQLDKTKSNLVVIGFPWINVDSLVTITTRNATVLIQNFQEWQRAPLVDFLNSLNVTYTYKVDDQ</sequence>
<feature type="domain" description="SH3 fold" evidence="1">
    <location>
        <begin position="7"/>
        <end position="132"/>
    </location>
</feature>
<proteinExistence type="predicted"/>
<evidence type="ECO:0000259" key="1">
    <source>
        <dbReference type="Pfam" id="PF20287"/>
    </source>
</evidence>
<name>A0AAE8BQ23_9CAUD</name>
<reference evidence="2" key="1">
    <citation type="submission" date="2021-07" db="EMBL/GenBank/DDBJ databases">
        <authorList>
            <person name="Roth S.J."/>
            <person name="Krukonis G.P."/>
            <person name="Delesalle V.A."/>
        </authorList>
    </citation>
    <scope>NUCLEOTIDE SEQUENCE</scope>
</reference>
<dbReference type="EMBL" id="MZ501267">
    <property type="protein sequence ID" value="QZA70543.1"/>
    <property type="molecule type" value="Genomic_DNA"/>
</dbReference>
<dbReference type="Proteomes" id="UP000827517">
    <property type="component" value="Segment"/>
</dbReference>
<dbReference type="RefSeq" id="YP_010667814.1">
    <property type="nucleotide sequence ID" value="NC_070952.1"/>
</dbReference>
<dbReference type="InterPro" id="IPR046907">
    <property type="entry name" value="SH3DP"/>
</dbReference>
<organism evidence="2 3">
    <name type="scientific">Erwinia phage AH04</name>
    <dbReference type="NCBI Taxonomy" id="2869569"/>
    <lineage>
        <taxon>Viruses</taxon>
        <taxon>Duplodnaviria</taxon>
        <taxon>Heunggongvirae</taxon>
        <taxon>Uroviricota</taxon>
        <taxon>Caudoviricetes</taxon>
        <taxon>Chimalliviridae</taxon>
        <taxon>Meadowvirus</taxon>
        <taxon>Meadowvirus AH04</taxon>
    </lineage>
</organism>
<protein>
    <recommendedName>
        <fullName evidence="1">SH3 fold domain-containing protein</fullName>
    </recommendedName>
</protein>
<gene>
    <name evidence="2" type="primary">60</name>
    <name evidence="2" type="ORF">AH04_60</name>
</gene>
<accession>A0AAE8BQ23</accession>
<evidence type="ECO:0000313" key="2">
    <source>
        <dbReference type="EMBL" id="QZA70543.1"/>
    </source>
</evidence>